<comment type="pathway">
    <text evidence="7">Cofactor biosynthesis; tetrahydrofolate biosynthesis; 4-aminobenzoate from chorismate: step 2/2.</text>
</comment>
<dbReference type="GO" id="GO:0005829">
    <property type="term" value="C:cytosol"/>
    <property type="evidence" value="ECO:0007669"/>
    <property type="project" value="TreeGrafter"/>
</dbReference>
<dbReference type="GO" id="GO:0008696">
    <property type="term" value="F:4-amino-4-deoxychorismate lyase activity"/>
    <property type="evidence" value="ECO:0007669"/>
    <property type="project" value="UniProtKB-UniRule"/>
</dbReference>
<evidence type="ECO:0000256" key="1">
    <source>
        <dbReference type="ARBA" id="ARBA00001933"/>
    </source>
</evidence>
<dbReference type="RefSeq" id="WP_208832023.1">
    <property type="nucleotide sequence ID" value="NZ_CP072110.1"/>
</dbReference>
<dbReference type="EC" id="4.1.3.38" evidence="8 10"/>
<dbReference type="InterPro" id="IPR043132">
    <property type="entry name" value="BCAT-like_C"/>
</dbReference>
<dbReference type="Gene3D" id="3.20.10.10">
    <property type="entry name" value="D-amino Acid Aminotransferase, subunit A, domain 2"/>
    <property type="match status" value="1"/>
</dbReference>
<dbReference type="Pfam" id="PF01063">
    <property type="entry name" value="Aminotran_4"/>
    <property type="match status" value="1"/>
</dbReference>
<proteinExistence type="inferred from homology"/>
<dbReference type="InterPro" id="IPR001544">
    <property type="entry name" value="Aminotrans_IV"/>
</dbReference>
<comment type="subunit">
    <text evidence="3">Homodimer.</text>
</comment>
<evidence type="ECO:0000256" key="5">
    <source>
        <dbReference type="ARBA" id="ARBA00022909"/>
    </source>
</evidence>
<evidence type="ECO:0000256" key="3">
    <source>
        <dbReference type="ARBA" id="ARBA00011738"/>
    </source>
</evidence>
<keyword evidence="6 11" id="KW-0456">Lyase</keyword>
<comment type="catalytic activity">
    <reaction evidence="9">
        <text>4-amino-4-deoxychorismate = 4-aminobenzoate + pyruvate + H(+)</text>
        <dbReference type="Rhea" id="RHEA:16201"/>
        <dbReference type="ChEBI" id="CHEBI:15361"/>
        <dbReference type="ChEBI" id="CHEBI:15378"/>
        <dbReference type="ChEBI" id="CHEBI:17836"/>
        <dbReference type="ChEBI" id="CHEBI:58406"/>
        <dbReference type="EC" id="4.1.3.38"/>
    </reaction>
</comment>
<dbReference type="GO" id="GO:0046656">
    <property type="term" value="P:folic acid biosynthetic process"/>
    <property type="evidence" value="ECO:0007669"/>
    <property type="project" value="UniProtKB-KW"/>
</dbReference>
<keyword evidence="4" id="KW-0663">Pyridoxal phosphate</keyword>
<dbReference type="InterPro" id="IPR017824">
    <property type="entry name" value="Aminodeoxychorismate_lyase_IV"/>
</dbReference>
<evidence type="ECO:0000256" key="8">
    <source>
        <dbReference type="ARBA" id="ARBA00035676"/>
    </source>
</evidence>
<gene>
    <name evidence="11" type="primary">pabC</name>
    <name evidence="11" type="ORF">J1N51_00260</name>
</gene>
<accession>A0A975DBS7</accession>
<dbReference type="Proteomes" id="UP000682739">
    <property type="component" value="Chromosome"/>
</dbReference>
<comment type="similarity">
    <text evidence="2">Belongs to the class-IV pyridoxal-phosphate-dependent aminotransferase family.</text>
</comment>
<evidence type="ECO:0000256" key="7">
    <source>
        <dbReference type="ARBA" id="ARBA00035633"/>
    </source>
</evidence>
<dbReference type="EMBL" id="CP072110">
    <property type="protein sequence ID" value="QTH63968.1"/>
    <property type="molecule type" value="Genomic_DNA"/>
</dbReference>
<dbReference type="GO" id="GO:0008153">
    <property type="term" value="P:4-aminobenzoate biosynthetic process"/>
    <property type="evidence" value="ECO:0007669"/>
    <property type="project" value="UniProtKB-UniRule"/>
</dbReference>
<comment type="cofactor">
    <cofactor evidence="1">
        <name>pyridoxal 5'-phosphate</name>
        <dbReference type="ChEBI" id="CHEBI:597326"/>
    </cofactor>
</comment>
<keyword evidence="5" id="KW-0289">Folate biosynthesis</keyword>
<name>A0A975DBS7_9GAMM</name>
<evidence type="ECO:0000256" key="4">
    <source>
        <dbReference type="ARBA" id="ARBA00022898"/>
    </source>
</evidence>
<dbReference type="PANTHER" id="PTHR42743">
    <property type="entry name" value="AMINO-ACID AMINOTRANSFERASE"/>
    <property type="match status" value="1"/>
</dbReference>
<dbReference type="InterPro" id="IPR043131">
    <property type="entry name" value="BCAT-like_N"/>
</dbReference>
<reference evidence="11" key="1">
    <citation type="submission" date="2021-03" db="EMBL/GenBank/DDBJ databases">
        <title>Description of Psychrosphaera ytuae sp. nov. isolated from deep sea sediment of South China Sea.</title>
        <authorList>
            <person name="Zhang J."/>
            <person name="Xu X.-D."/>
        </authorList>
    </citation>
    <scope>NUCLEOTIDE SEQUENCE</scope>
    <source>
        <strain evidence="11">MTZ26</strain>
    </source>
</reference>
<evidence type="ECO:0000256" key="2">
    <source>
        <dbReference type="ARBA" id="ARBA00009320"/>
    </source>
</evidence>
<evidence type="ECO:0000256" key="9">
    <source>
        <dbReference type="ARBA" id="ARBA00049529"/>
    </source>
</evidence>
<sequence>MTFCSFNHLLEPKDVSESWFQQRAFQFGDGHFTTAKVEQGKVIWWSRHLQRLQQANEKLGIADIEWQQLSYVCQTMSKPIENGYIKIQISRGEGVRGYQVSPDMKPLIFITANELALSPIMEVNQPVNAVVLKTQLGINPSLAGLKHTNRIEQSLIQLELNQLEQTEGLVTDIDGYLVESSKGNAFWLHNKQWYTPKLDRAGIDGVFRQFLLEQNPQILPVRVKVTEVIGACDAMFVTNAITGITPITELQYIDEPAQTTMSHKLTANLTIDMISQLGLSMGAYSD</sequence>
<evidence type="ECO:0000313" key="11">
    <source>
        <dbReference type="EMBL" id="QTH63968.1"/>
    </source>
</evidence>
<dbReference type="InterPro" id="IPR050571">
    <property type="entry name" value="Class-IV_PLP-Dep_Aminotrnsfr"/>
</dbReference>
<evidence type="ECO:0000256" key="6">
    <source>
        <dbReference type="ARBA" id="ARBA00023239"/>
    </source>
</evidence>
<dbReference type="SUPFAM" id="SSF56752">
    <property type="entry name" value="D-aminoacid aminotransferase-like PLP-dependent enzymes"/>
    <property type="match status" value="1"/>
</dbReference>
<dbReference type="AlphaFoldDB" id="A0A975DBS7"/>
<dbReference type="Gene3D" id="3.30.470.10">
    <property type="match status" value="1"/>
</dbReference>
<protein>
    <recommendedName>
        <fullName evidence="8 10">Aminodeoxychorismate lyase</fullName>
        <ecNumber evidence="8 10">4.1.3.38</ecNumber>
    </recommendedName>
</protein>
<organism evidence="11 12">
    <name type="scientific">Psychrosphaera ytuae</name>
    <dbReference type="NCBI Taxonomy" id="2820710"/>
    <lineage>
        <taxon>Bacteria</taxon>
        <taxon>Pseudomonadati</taxon>
        <taxon>Pseudomonadota</taxon>
        <taxon>Gammaproteobacteria</taxon>
        <taxon>Alteromonadales</taxon>
        <taxon>Pseudoalteromonadaceae</taxon>
        <taxon>Psychrosphaera</taxon>
    </lineage>
</organism>
<keyword evidence="12" id="KW-1185">Reference proteome</keyword>
<dbReference type="KEGG" id="psym:J1N51_00260"/>
<dbReference type="NCBIfam" id="TIGR03461">
    <property type="entry name" value="pabC_Proteo"/>
    <property type="match status" value="1"/>
</dbReference>
<evidence type="ECO:0000313" key="12">
    <source>
        <dbReference type="Proteomes" id="UP000682739"/>
    </source>
</evidence>
<dbReference type="PANTHER" id="PTHR42743:SF2">
    <property type="entry name" value="AMINODEOXYCHORISMATE LYASE"/>
    <property type="match status" value="1"/>
</dbReference>
<dbReference type="GO" id="GO:0030170">
    <property type="term" value="F:pyridoxal phosphate binding"/>
    <property type="evidence" value="ECO:0007669"/>
    <property type="project" value="InterPro"/>
</dbReference>
<evidence type="ECO:0000256" key="10">
    <source>
        <dbReference type="NCBIfam" id="TIGR03461"/>
    </source>
</evidence>
<dbReference type="InterPro" id="IPR036038">
    <property type="entry name" value="Aminotransferase-like"/>
</dbReference>